<accession>A0A0B7MC36</accession>
<dbReference type="Proteomes" id="UP000046155">
    <property type="component" value="Unassembled WGS sequence"/>
</dbReference>
<dbReference type="UniPathway" id="UPA00148">
    <property type="reaction ID" value="UER00236"/>
</dbReference>
<evidence type="ECO:0000256" key="9">
    <source>
        <dbReference type="ARBA" id="ARBA00012523"/>
    </source>
</evidence>
<protein>
    <recommendedName>
        <fullName evidence="16">Adenosylcobinamide kinase</fullName>
        <ecNumber evidence="8">2.7.1.156</ecNumber>
        <ecNumber evidence="9">2.7.7.62</ecNumber>
    </recommendedName>
    <alternativeName>
        <fullName evidence="17">Adenosylcobinamide-phosphate guanylyltransferase</fullName>
    </alternativeName>
</protein>
<feature type="binding site" evidence="19">
    <location>
        <begin position="9"/>
        <end position="12"/>
    </location>
    <ligand>
        <name>GTP</name>
        <dbReference type="ChEBI" id="CHEBI:37565"/>
    </ligand>
</feature>
<dbReference type="SUPFAM" id="SSF52540">
    <property type="entry name" value="P-loop containing nucleoside triphosphate hydrolases"/>
    <property type="match status" value="1"/>
</dbReference>
<keyword evidence="15 19" id="KW-0342">GTP-binding</keyword>
<evidence type="ECO:0000256" key="16">
    <source>
        <dbReference type="ARBA" id="ARBA00029570"/>
    </source>
</evidence>
<keyword evidence="20" id="KW-0548">Nucleotidyltransferase</keyword>
<evidence type="ECO:0000256" key="4">
    <source>
        <dbReference type="ARBA" id="ARBA00003889"/>
    </source>
</evidence>
<dbReference type="PIRSF" id="PIRSF006135">
    <property type="entry name" value="CobU"/>
    <property type="match status" value="1"/>
</dbReference>
<gene>
    <name evidence="20" type="primary">cobU</name>
    <name evidence="20" type="ORF">SSCH_1480007</name>
</gene>
<evidence type="ECO:0000256" key="13">
    <source>
        <dbReference type="ARBA" id="ARBA00022777"/>
    </source>
</evidence>
<dbReference type="EC" id="2.7.7.62" evidence="9"/>
<keyword evidence="10" id="KW-0169">Cobalamin biosynthesis</keyword>
<sequence>MAARISEHRKRRPASWATIEEPYLVTSALEEVGRQDGVVLIDCLTLLISNLLFSPSAKGGQPSQQEVLSEMTDLARSARDSRADVVIVSNELGLGVVPEYPQARLYRDLVGWANQMMAKEADHAYFLISGMALDIKALHINPENL</sequence>
<dbReference type="GO" id="GO:0009236">
    <property type="term" value="P:cobalamin biosynthetic process"/>
    <property type="evidence" value="ECO:0007669"/>
    <property type="project" value="UniProtKB-UniPathway"/>
</dbReference>
<comment type="function">
    <text evidence="4">Catalyzes ATP-dependent phosphorylation of adenosylcobinamide and addition of GMP to adenosylcobinamide phosphate.</text>
</comment>
<evidence type="ECO:0000256" key="10">
    <source>
        <dbReference type="ARBA" id="ARBA00022573"/>
    </source>
</evidence>
<dbReference type="GO" id="GO:0043752">
    <property type="term" value="F:adenosylcobinamide kinase activity"/>
    <property type="evidence" value="ECO:0007669"/>
    <property type="project" value="UniProtKB-EC"/>
</dbReference>
<dbReference type="GO" id="GO:0008820">
    <property type="term" value="F:cobinamide phosphate guanylyltransferase activity"/>
    <property type="evidence" value="ECO:0007669"/>
    <property type="project" value="UniProtKB-EC"/>
</dbReference>
<comment type="catalytic activity">
    <reaction evidence="2">
        <text>adenosylcob(III)inamide phosphate + GTP + H(+) = adenosylcob(III)inamide-GDP + diphosphate</text>
        <dbReference type="Rhea" id="RHEA:22712"/>
        <dbReference type="ChEBI" id="CHEBI:15378"/>
        <dbReference type="ChEBI" id="CHEBI:33019"/>
        <dbReference type="ChEBI" id="CHEBI:37565"/>
        <dbReference type="ChEBI" id="CHEBI:58502"/>
        <dbReference type="ChEBI" id="CHEBI:60487"/>
        <dbReference type="EC" id="2.7.7.62"/>
    </reaction>
</comment>
<reference evidence="21" key="1">
    <citation type="submission" date="2015-01" db="EMBL/GenBank/DDBJ databases">
        <authorList>
            <person name="Manzoor Shahid"/>
            <person name="Zubair Saima"/>
        </authorList>
    </citation>
    <scope>NUCLEOTIDE SEQUENCE [LARGE SCALE GENOMIC DNA]</scope>
    <source>
        <strain evidence="21">Sp3</strain>
    </source>
</reference>
<evidence type="ECO:0000256" key="11">
    <source>
        <dbReference type="ARBA" id="ARBA00022679"/>
    </source>
</evidence>
<evidence type="ECO:0000256" key="12">
    <source>
        <dbReference type="ARBA" id="ARBA00022741"/>
    </source>
</evidence>
<comment type="similarity">
    <text evidence="7">Belongs to the CobU/CobP family.</text>
</comment>
<evidence type="ECO:0000256" key="7">
    <source>
        <dbReference type="ARBA" id="ARBA00007490"/>
    </source>
</evidence>
<evidence type="ECO:0000256" key="17">
    <source>
        <dbReference type="ARBA" id="ARBA00030571"/>
    </source>
</evidence>
<evidence type="ECO:0000256" key="15">
    <source>
        <dbReference type="ARBA" id="ARBA00023134"/>
    </source>
</evidence>
<keyword evidence="12 19" id="KW-0547">Nucleotide-binding</keyword>
<comment type="catalytic activity">
    <reaction evidence="3">
        <text>adenosylcob(III)inamide + GTP = adenosylcob(III)inamide phosphate + GDP + H(+)</text>
        <dbReference type="Rhea" id="RHEA:15765"/>
        <dbReference type="ChEBI" id="CHEBI:2480"/>
        <dbReference type="ChEBI" id="CHEBI:15378"/>
        <dbReference type="ChEBI" id="CHEBI:37565"/>
        <dbReference type="ChEBI" id="CHEBI:58189"/>
        <dbReference type="ChEBI" id="CHEBI:58502"/>
        <dbReference type="EC" id="2.7.1.156"/>
    </reaction>
</comment>
<evidence type="ECO:0000256" key="3">
    <source>
        <dbReference type="ARBA" id="ARBA00001522"/>
    </source>
</evidence>
<comment type="catalytic activity">
    <reaction evidence="1">
        <text>adenosylcob(III)inamide + ATP = adenosylcob(III)inamide phosphate + ADP + H(+)</text>
        <dbReference type="Rhea" id="RHEA:15769"/>
        <dbReference type="ChEBI" id="CHEBI:2480"/>
        <dbReference type="ChEBI" id="CHEBI:15378"/>
        <dbReference type="ChEBI" id="CHEBI:30616"/>
        <dbReference type="ChEBI" id="CHEBI:58502"/>
        <dbReference type="ChEBI" id="CHEBI:456216"/>
        <dbReference type="EC" id="2.7.1.156"/>
    </reaction>
</comment>
<evidence type="ECO:0000256" key="18">
    <source>
        <dbReference type="PIRSR" id="PIRSR006135-1"/>
    </source>
</evidence>
<dbReference type="InterPro" id="IPR027417">
    <property type="entry name" value="P-loop_NTPase"/>
</dbReference>
<feature type="active site" description="GMP-histidine intermediate" evidence="18">
    <location>
        <position position="8"/>
    </location>
</feature>
<feature type="binding site" evidence="19">
    <location>
        <position position="20"/>
    </location>
    <ligand>
        <name>GTP</name>
        <dbReference type="ChEBI" id="CHEBI:37565"/>
    </ligand>
</feature>
<evidence type="ECO:0000256" key="8">
    <source>
        <dbReference type="ARBA" id="ARBA00012016"/>
    </source>
</evidence>
<keyword evidence="14" id="KW-0067">ATP-binding</keyword>
<feature type="binding site" evidence="19">
    <location>
        <position position="42"/>
    </location>
    <ligand>
        <name>GTP</name>
        <dbReference type="ChEBI" id="CHEBI:37565"/>
    </ligand>
</feature>
<keyword evidence="21" id="KW-1185">Reference proteome</keyword>
<evidence type="ECO:0000256" key="6">
    <source>
        <dbReference type="ARBA" id="ARBA00005159"/>
    </source>
</evidence>
<name>A0A0B7MC36_9FIRM</name>
<organism evidence="20 21">
    <name type="scientific">Syntrophaceticus schinkii</name>
    <dbReference type="NCBI Taxonomy" id="499207"/>
    <lineage>
        <taxon>Bacteria</taxon>
        <taxon>Bacillati</taxon>
        <taxon>Bacillota</taxon>
        <taxon>Clostridia</taxon>
        <taxon>Thermoanaerobacterales</taxon>
        <taxon>Thermoanaerobacterales Family III. Incertae Sedis</taxon>
        <taxon>Syntrophaceticus</taxon>
    </lineage>
</organism>
<dbReference type="PANTHER" id="PTHR34848:SF1">
    <property type="entry name" value="BIFUNCTIONAL ADENOSYLCOBALAMIN BIOSYNTHESIS PROTEIN COBU"/>
    <property type="match status" value="1"/>
</dbReference>
<evidence type="ECO:0000313" key="21">
    <source>
        <dbReference type="Proteomes" id="UP000046155"/>
    </source>
</evidence>
<dbReference type="Pfam" id="PF02283">
    <property type="entry name" value="CobU"/>
    <property type="match status" value="1"/>
</dbReference>
<dbReference type="CDD" id="cd00544">
    <property type="entry name" value="CobU"/>
    <property type="match status" value="1"/>
</dbReference>
<proteinExistence type="inferred from homology"/>
<keyword evidence="11 20" id="KW-0808">Transferase</keyword>
<evidence type="ECO:0000256" key="1">
    <source>
        <dbReference type="ARBA" id="ARBA00000312"/>
    </source>
</evidence>
<dbReference type="EC" id="2.7.1.156" evidence="8"/>
<keyword evidence="13" id="KW-0418">Kinase</keyword>
<comment type="pathway">
    <text evidence="5">Cofactor biosynthesis; adenosylcobalamin biosynthesis; adenosylcobalamin from cob(II)yrinate a,c-diamide: step 6/7.</text>
</comment>
<dbReference type="PANTHER" id="PTHR34848">
    <property type="match status" value="1"/>
</dbReference>
<evidence type="ECO:0000256" key="2">
    <source>
        <dbReference type="ARBA" id="ARBA00000711"/>
    </source>
</evidence>
<dbReference type="EMBL" id="CDRZ01000055">
    <property type="protein sequence ID" value="CEO88109.1"/>
    <property type="molecule type" value="Genomic_DNA"/>
</dbReference>
<dbReference type="InterPro" id="IPR003203">
    <property type="entry name" value="CobU/CobP"/>
</dbReference>
<evidence type="ECO:0000256" key="5">
    <source>
        <dbReference type="ARBA" id="ARBA00004692"/>
    </source>
</evidence>
<evidence type="ECO:0000256" key="19">
    <source>
        <dbReference type="PIRSR" id="PIRSR006135-2"/>
    </source>
</evidence>
<dbReference type="GO" id="GO:0005524">
    <property type="term" value="F:ATP binding"/>
    <property type="evidence" value="ECO:0007669"/>
    <property type="project" value="UniProtKB-KW"/>
</dbReference>
<evidence type="ECO:0000256" key="14">
    <source>
        <dbReference type="ARBA" id="ARBA00022840"/>
    </source>
</evidence>
<dbReference type="Gene3D" id="3.40.50.300">
    <property type="entry name" value="P-loop containing nucleotide triphosphate hydrolases"/>
    <property type="match status" value="1"/>
</dbReference>
<dbReference type="AlphaFoldDB" id="A0A0B7MC36"/>
<comment type="pathway">
    <text evidence="6">Cofactor biosynthesis; adenosylcobalamin biosynthesis; adenosylcobalamin from cob(II)yrinate a,c-diamide: step 5/7.</text>
</comment>
<evidence type="ECO:0000313" key="20">
    <source>
        <dbReference type="EMBL" id="CEO88109.1"/>
    </source>
</evidence>
<dbReference type="GO" id="GO:0005525">
    <property type="term" value="F:GTP binding"/>
    <property type="evidence" value="ECO:0007669"/>
    <property type="project" value="UniProtKB-KW"/>
</dbReference>
<dbReference type="RefSeq" id="WP_198142150.1">
    <property type="nucleotide sequence ID" value="NZ_CDRZ01000055.1"/>
</dbReference>